<evidence type="ECO:0000256" key="3">
    <source>
        <dbReference type="ARBA" id="ARBA00023136"/>
    </source>
</evidence>
<dbReference type="InterPro" id="IPR011701">
    <property type="entry name" value="MFS"/>
</dbReference>
<feature type="transmembrane region" description="Helical" evidence="6">
    <location>
        <begin position="1147"/>
        <end position="1166"/>
    </location>
</feature>
<feature type="transmembrane region" description="Helical" evidence="6">
    <location>
        <begin position="888"/>
        <end position="907"/>
    </location>
</feature>
<dbReference type="PANTHER" id="PTHR23121:SF9">
    <property type="entry name" value="SODIUM-DEPENDENT GLUCOSE TRANSPORTER 1"/>
    <property type="match status" value="1"/>
</dbReference>
<feature type="transmembrane region" description="Helical" evidence="6">
    <location>
        <begin position="1234"/>
        <end position="1256"/>
    </location>
</feature>
<reference evidence="7 8" key="1">
    <citation type="submission" date="2020-06" db="EMBL/GenBank/DDBJ databases">
        <authorList>
            <person name="Li R."/>
            <person name="Bekaert M."/>
        </authorList>
    </citation>
    <scope>NUCLEOTIDE SEQUENCE [LARGE SCALE GENOMIC DNA]</scope>
    <source>
        <strain evidence="8">wild</strain>
    </source>
</reference>
<dbReference type="Pfam" id="PF07690">
    <property type="entry name" value="MFS_1"/>
    <property type="match status" value="1"/>
</dbReference>
<feature type="compositionally biased region" description="Polar residues" evidence="5">
    <location>
        <begin position="434"/>
        <end position="445"/>
    </location>
</feature>
<feature type="transmembrane region" description="Helical" evidence="6">
    <location>
        <begin position="919"/>
        <end position="940"/>
    </location>
</feature>
<keyword evidence="8" id="KW-1185">Reference proteome</keyword>
<dbReference type="PANTHER" id="PTHR23121">
    <property type="entry name" value="SODIUM-DEPENDENT GLUCOSE TRANSPORTER 1"/>
    <property type="match status" value="1"/>
</dbReference>
<keyword evidence="4" id="KW-0175">Coiled coil</keyword>
<feature type="coiled-coil region" evidence="4">
    <location>
        <begin position="358"/>
        <end position="399"/>
    </location>
</feature>
<accession>A0A6J8EHG3</accession>
<dbReference type="GO" id="GO:0022857">
    <property type="term" value="F:transmembrane transporter activity"/>
    <property type="evidence" value="ECO:0007669"/>
    <property type="project" value="InterPro"/>
</dbReference>
<feature type="transmembrane region" description="Helical" evidence="6">
    <location>
        <begin position="1205"/>
        <end position="1228"/>
    </location>
</feature>
<protein>
    <submittedName>
        <fullName evidence="7">NAGLT1</fullName>
    </submittedName>
</protein>
<dbReference type="SUPFAM" id="SSF103473">
    <property type="entry name" value="MFS general substrate transporter"/>
    <property type="match status" value="1"/>
</dbReference>
<evidence type="ECO:0000256" key="5">
    <source>
        <dbReference type="SAM" id="MobiDB-lite"/>
    </source>
</evidence>
<feature type="transmembrane region" description="Helical" evidence="6">
    <location>
        <begin position="947"/>
        <end position="970"/>
    </location>
</feature>
<feature type="region of interest" description="Disordered" evidence="5">
    <location>
        <begin position="421"/>
        <end position="449"/>
    </location>
</feature>
<proteinExistence type="predicted"/>
<evidence type="ECO:0000313" key="8">
    <source>
        <dbReference type="Proteomes" id="UP000507470"/>
    </source>
</evidence>
<feature type="compositionally biased region" description="Basic and acidic residues" evidence="5">
    <location>
        <begin position="421"/>
        <end position="433"/>
    </location>
</feature>
<evidence type="ECO:0000256" key="6">
    <source>
        <dbReference type="SAM" id="Phobius"/>
    </source>
</evidence>
<keyword evidence="2 6" id="KW-1133">Transmembrane helix</keyword>
<feature type="transmembrane region" description="Helical" evidence="6">
    <location>
        <begin position="1070"/>
        <end position="1092"/>
    </location>
</feature>
<dbReference type="EMBL" id="CACVKT020009029">
    <property type="protein sequence ID" value="CAC5419396.1"/>
    <property type="molecule type" value="Genomic_DNA"/>
</dbReference>
<organism evidence="7 8">
    <name type="scientific">Mytilus coruscus</name>
    <name type="common">Sea mussel</name>
    <dbReference type="NCBI Taxonomy" id="42192"/>
    <lineage>
        <taxon>Eukaryota</taxon>
        <taxon>Metazoa</taxon>
        <taxon>Spiralia</taxon>
        <taxon>Lophotrochozoa</taxon>
        <taxon>Mollusca</taxon>
        <taxon>Bivalvia</taxon>
        <taxon>Autobranchia</taxon>
        <taxon>Pteriomorphia</taxon>
        <taxon>Mytilida</taxon>
        <taxon>Mytiloidea</taxon>
        <taxon>Mytilidae</taxon>
        <taxon>Mytilinae</taxon>
        <taxon>Mytilus</taxon>
    </lineage>
</organism>
<evidence type="ECO:0000256" key="4">
    <source>
        <dbReference type="SAM" id="Coils"/>
    </source>
</evidence>
<evidence type="ECO:0000256" key="1">
    <source>
        <dbReference type="ARBA" id="ARBA00022692"/>
    </source>
</evidence>
<name>A0A6J8EHG3_MYTCO</name>
<sequence length="1298" mass="148581">MEGVSKQVEQLTKCNDLSMSSMHSEYPSQCLPTKLKPPSGDKAKKAMYECIDLNMYEDQANMVAFRVTSERLAFWIKSLHILYYDHYGKLPQYVVNWYDEPKDWCKKSGGNRAICIELSTKDDDPLMYKITFFLNTSLIQAQGKAKDKFASHDFHVLKALTDKIIDYNNNCMNTDNGSPCTADEVSETSDINSNSTKVGNYNENQMTAVKQIATSDKTETQTQGESCIQTDLDNYRAVAQFKPEQLFERMEKNFVKALEKVCNQQADMFSVKMKAMEEFHNKSLQVNNEKFYKVLENISSMVKPSVDLDKLANKIHMVENENSALKVTVQELKYKSELEKANLQSKLELQTSKSESCKQAYEKSIKILETGAESLNEKLRDKEDKLEMMQKSYKELSSVIQAKDEELLLAKQQEGAVMNKEEFKTVTHQRDRTQASQSKPKTQQHQVKERPSVILIGTSNIKGIEPSKLSSKFTLRKLNAYTFEQTESQLRDVNKPPDNEYVNNEKVFFCDNSNLSFKGKAIQRFLSKDQFHLSSQGVNVLASNIRDAIDEALKLPKRIPAQQRNSDYRNYSHTNTDYRDYYDYGQSNTDYRNYDEPHNNSPRGGYYRGRGRGRKCFENTSDDIENAVNTCHEIIVNAANKATVFKKPVKQIKRKNKNFFDTDLKTKREILISKGKLLSKFPFDPIVRGSYFKCYREYNKSRKRKQREFKQKILDSLDGLREDNPKEYWNLIKSLKDDKKEGPEKTVNTNVWYTYFKSLNKIPDKYKTRINQIDKILKNMELSHSFKELDFRITSKEVLDAIYSALILYGKLKNDKAYRQIFTVFVWSCFAFLVLGWNLGLGGPTLLDLQIIANCSLEQASLFFTAISCGYLVSSLVIGVTFDRFDKFLHIVVGNVGITIVIAAIPWCKYYELMFTMHVLKGFLCGFSDGVASTLLIHLLGQDCRRYIQILHFFFTIGGMLSPLATAPFLNQFEGSDIIKNESYDGTFNVTTLLYNNSNAPTVLNSHDLSILRNTSESSLTTEVYKPYLISAGLSFLTVVPFFVMYFKFDKQLTETKQKKESKVDKNCELPILLRIPALLIIALCLLVYTALEDSFSSFLATFAVKQYQWEKSLASYATSLFWASLLGGSLVGIFIAPLFDLSKFLTFYSLMIVSSFTVLLLTTLYGLDGGIWASAAICGFFMSVFFPLFFAWTEEDFLHVSARVTALIMISGSSGAIINPIILGQLMEVSPVWFCYVLLGESIVLFLLFCVGTLLSKRTKRFRMLSKLEIRVDRNGELYENENIDGKLNQSIEITKF</sequence>
<feature type="region of interest" description="Disordered" evidence="5">
    <location>
        <begin position="588"/>
        <end position="610"/>
    </location>
</feature>
<feature type="transmembrane region" description="Helical" evidence="6">
    <location>
        <begin position="1121"/>
        <end position="1140"/>
    </location>
</feature>
<dbReference type="InterPro" id="IPR036259">
    <property type="entry name" value="MFS_trans_sf"/>
</dbReference>
<feature type="transmembrane region" description="Helical" evidence="6">
    <location>
        <begin position="860"/>
        <end position="881"/>
    </location>
</feature>
<feature type="transmembrane region" description="Helical" evidence="6">
    <location>
        <begin position="1172"/>
        <end position="1193"/>
    </location>
</feature>
<dbReference type="Gene3D" id="1.20.1250.20">
    <property type="entry name" value="MFS general substrate transporter like domains"/>
    <property type="match status" value="2"/>
</dbReference>
<evidence type="ECO:0000256" key="2">
    <source>
        <dbReference type="ARBA" id="ARBA00022989"/>
    </source>
</evidence>
<gene>
    <name evidence="7" type="ORF">MCOR_51739</name>
</gene>
<evidence type="ECO:0000313" key="7">
    <source>
        <dbReference type="EMBL" id="CAC5419396.1"/>
    </source>
</evidence>
<dbReference type="Proteomes" id="UP000507470">
    <property type="component" value="Unassembled WGS sequence"/>
</dbReference>
<dbReference type="OrthoDB" id="9626824at2759"/>
<keyword evidence="1 6" id="KW-0812">Transmembrane</keyword>
<keyword evidence="3 6" id="KW-0472">Membrane</keyword>
<feature type="transmembrane region" description="Helical" evidence="6">
    <location>
        <begin position="1028"/>
        <end position="1049"/>
    </location>
</feature>
<feature type="transmembrane region" description="Helical" evidence="6">
    <location>
        <begin position="821"/>
        <end position="840"/>
    </location>
</feature>